<evidence type="ECO:0000256" key="3">
    <source>
        <dbReference type="ARBA" id="ARBA00022490"/>
    </source>
</evidence>
<feature type="domain" description="UspA" evidence="5">
    <location>
        <begin position="145"/>
        <end position="287"/>
    </location>
</feature>
<keyword evidence="7" id="KW-1185">Reference proteome</keyword>
<comment type="function">
    <text evidence="4">Required for resistance to DNA-damaging agents.</text>
</comment>
<organism evidence="6 7">
    <name type="scientific">Solimonas marina</name>
    <dbReference type="NCBI Taxonomy" id="2714601"/>
    <lineage>
        <taxon>Bacteria</taxon>
        <taxon>Pseudomonadati</taxon>
        <taxon>Pseudomonadota</taxon>
        <taxon>Gammaproteobacteria</taxon>
        <taxon>Nevskiales</taxon>
        <taxon>Nevskiaceae</taxon>
        <taxon>Solimonas</taxon>
    </lineage>
</organism>
<evidence type="ECO:0000256" key="4">
    <source>
        <dbReference type="ARBA" id="ARBA00037131"/>
    </source>
</evidence>
<sequence>MKTYQRILMIARPDGHVSPAMRQAAWLAHRSGAALHVLLVEHRHGIGAHDSAHETLLHEQRSQLQKAVSEFQELGIRPTVEVLWTDDPLEEINLHVVESQADMVVKDVDLQHGLRHILTTPLDRQLLRDCPVPVLLVNSDGMTPKHIVLAVDVMAEGSADALVEQAMAFAYAVDAELHLAYAFQAVPVLDPAGQMAVAAISEEIYDGIYQVHHDRFEAFADAHSVPADRRHFLVGAAAPSLFDYADRNHADVIVMGSSDRNLAERLLLGSTAEAILGRVGCDLLVVKPTEVRAHLTQRARTRHA</sequence>
<dbReference type="AlphaFoldDB" id="A0A970B5N6"/>
<name>A0A970B5N6_9GAMM</name>
<reference evidence="6" key="1">
    <citation type="submission" date="2020-03" db="EMBL/GenBank/DDBJ databases">
        <title>Solimonas marina sp. nov., isolated from deep seawater of the Pacific Ocean.</title>
        <authorList>
            <person name="Liu X."/>
            <person name="Lai Q."/>
            <person name="Sun F."/>
            <person name="Gai Y."/>
            <person name="Li G."/>
            <person name="Shao Z."/>
        </authorList>
    </citation>
    <scope>NUCLEOTIDE SEQUENCE</scope>
    <source>
        <strain evidence="6">C16B3</strain>
    </source>
</reference>
<keyword evidence="3" id="KW-0963">Cytoplasm</keyword>
<comment type="subcellular location">
    <subcellularLocation>
        <location evidence="1">Cytoplasm</location>
    </subcellularLocation>
</comment>
<feature type="domain" description="UspA" evidence="5">
    <location>
        <begin position="4"/>
        <end position="137"/>
    </location>
</feature>
<comment type="caution">
    <text evidence="6">The sequence shown here is derived from an EMBL/GenBank/DDBJ whole genome shotgun (WGS) entry which is preliminary data.</text>
</comment>
<evidence type="ECO:0000313" key="6">
    <source>
        <dbReference type="EMBL" id="NKF23587.1"/>
    </source>
</evidence>
<dbReference type="PANTHER" id="PTHR47892:SF1">
    <property type="entry name" value="UNIVERSAL STRESS PROTEIN E"/>
    <property type="match status" value="1"/>
</dbReference>
<evidence type="ECO:0000256" key="2">
    <source>
        <dbReference type="ARBA" id="ARBA00008791"/>
    </source>
</evidence>
<dbReference type="RefSeq" id="WP_168148901.1">
    <property type="nucleotide sequence ID" value="NZ_JAAVXB010000008.1"/>
</dbReference>
<dbReference type="Pfam" id="PF00582">
    <property type="entry name" value="Usp"/>
    <property type="match status" value="2"/>
</dbReference>
<protein>
    <submittedName>
        <fullName evidence="6">Universal stress protein</fullName>
    </submittedName>
</protein>
<dbReference type="Gene3D" id="3.40.50.12370">
    <property type="match status" value="1"/>
</dbReference>
<evidence type="ECO:0000256" key="1">
    <source>
        <dbReference type="ARBA" id="ARBA00004496"/>
    </source>
</evidence>
<dbReference type="EMBL" id="JAAVXB010000008">
    <property type="protein sequence ID" value="NKF23587.1"/>
    <property type="molecule type" value="Genomic_DNA"/>
</dbReference>
<evidence type="ECO:0000259" key="5">
    <source>
        <dbReference type="Pfam" id="PF00582"/>
    </source>
</evidence>
<dbReference type="Proteomes" id="UP000653472">
    <property type="component" value="Unassembled WGS sequence"/>
</dbReference>
<dbReference type="SUPFAM" id="SSF52402">
    <property type="entry name" value="Adenine nucleotide alpha hydrolases-like"/>
    <property type="match status" value="2"/>
</dbReference>
<accession>A0A970B5N6</accession>
<evidence type="ECO:0000313" key="7">
    <source>
        <dbReference type="Proteomes" id="UP000653472"/>
    </source>
</evidence>
<comment type="similarity">
    <text evidence="2">Belongs to the universal stress protein A family.</text>
</comment>
<dbReference type="InterPro" id="IPR006015">
    <property type="entry name" value="Universal_stress_UspA"/>
</dbReference>
<proteinExistence type="inferred from homology"/>
<gene>
    <name evidence="6" type="ORF">G7Y82_14805</name>
</gene>
<dbReference type="PRINTS" id="PR01438">
    <property type="entry name" value="UNVRSLSTRESS"/>
</dbReference>
<dbReference type="GO" id="GO:0005737">
    <property type="term" value="C:cytoplasm"/>
    <property type="evidence" value="ECO:0007669"/>
    <property type="project" value="UniProtKB-SubCell"/>
</dbReference>
<dbReference type="PANTHER" id="PTHR47892">
    <property type="entry name" value="UNIVERSAL STRESS PROTEIN E"/>
    <property type="match status" value="1"/>
</dbReference>
<dbReference type="InterPro" id="IPR006016">
    <property type="entry name" value="UspA"/>
</dbReference>